<dbReference type="OrthoDB" id="1864232at2759"/>
<gene>
    <name evidence="2" type="ORF">OLEA9_A089372</name>
</gene>
<dbReference type="AlphaFoldDB" id="A0A8S0QD89"/>
<dbReference type="GO" id="GO:0048046">
    <property type="term" value="C:apoplast"/>
    <property type="evidence" value="ECO:0007669"/>
    <property type="project" value="UniProtKB-SubCell"/>
</dbReference>
<dbReference type="PANTHER" id="PTHR21495">
    <property type="entry name" value="NUCLEOPORIN-RELATED"/>
    <property type="match status" value="1"/>
</dbReference>
<dbReference type="Pfam" id="PF03018">
    <property type="entry name" value="Dirigent"/>
    <property type="match status" value="2"/>
</dbReference>
<sequence length="163" mass="17932">MKVSMRKLSKTSMLCAFIIATLVAFANARKVTKLHFYVQDLLGGPNQSVWEVARANITSTSPTSFGLVRVADDLITAKPEANSTKLGRLQGLVTFANFKELAPIMNLIVVFTSVGGTGVFQMARGYANSSTYSIDSAKERVVLEYNLYVVYEKFRESSELSNT</sequence>
<comment type="similarity">
    <text evidence="1">Belongs to the plant dirigent protein family.</text>
</comment>
<keyword evidence="3" id="KW-1185">Reference proteome</keyword>
<protein>
    <recommendedName>
        <fullName evidence="1">Dirigent protein</fullName>
    </recommendedName>
</protein>
<keyword evidence="1" id="KW-0964">Secreted</keyword>
<dbReference type="InterPro" id="IPR004265">
    <property type="entry name" value="Dirigent"/>
</dbReference>
<dbReference type="EMBL" id="CACTIH010001819">
    <property type="protein sequence ID" value="CAA2964145.1"/>
    <property type="molecule type" value="Genomic_DNA"/>
</dbReference>
<comment type="subunit">
    <text evidence="1">Homodimer.</text>
</comment>
<comment type="function">
    <text evidence="1">Dirigent proteins impart stereoselectivity on the phenoxy radical-coupling reaction, yielding optically active lignans from two molecules of coniferyl alcohol in the biosynthesis of lignans, flavonolignans, and alkaloids and thus plays a central role in plant secondary metabolism.</text>
</comment>
<name>A0A8S0QD89_OLEEU</name>
<dbReference type="Proteomes" id="UP000594638">
    <property type="component" value="Unassembled WGS sequence"/>
</dbReference>
<evidence type="ECO:0000256" key="1">
    <source>
        <dbReference type="RuleBase" id="RU363099"/>
    </source>
</evidence>
<keyword evidence="1" id="KW-0052">Apoplast</keyword>
<comment type="subcellular location">
    <subcellularLocation>
        <location evidence="1">Secreted</location>
        <location evidence="1">Extracellular space</location>
        <location evidence="1">Apoplast</location>
    </subcellularLocation>
</comment>
<dbReference type="Gramene" id="OE9A089372T1">
    <property type="protein sequence ID" value="OE9A089372C1"/>
    <property type="gene ID" value="OE9A089372"/>
</dbReference>
<comment type="caution">
    <text evidence="2">The sequence shown here is derived from an EMBL/GenBank/DDBJ whole genome shotgun (WGS) entry which is preliminary data.</text>
</comment>
<accession>A0A8S0QD89</accession>
<organism evidence="2 3">
    <name type="scientific">Olea europaea subsp. europaea</name>
    <dbReference type="NCBI Taxonomy" id="158383"/>
    <lineage>
        <taxon>Eukaryota</taxon>
        <taxon>Viridiplantae</taxon>
        <taxon>Streptophyta</taxon>
        <taxon>Embryophyta</taxon>
        <taxon>Tracheophyta</taxon>
        <taxon>Spermatophyta</taxon>
        <taxon>Magnoliopsida</taxon>
        <taxon>eudicotyledons</taxon>
        <taxon>Gunneridae</taxon>
        <taxon>Pentapetalae</taxon>
        <taxon>asterids</taxon>
        <taxon>lamiids</taxon>
        <taxon>Lamiales</taxon>
        <taxon>Oleaceae</taxon>
        <taxon>Oleeae</taxon>
        <taxon>Olea</taxon>
    </lineage>
</organism>
<evidence type="ECO:0000313" key="2">
    <source>
        <dbReference type="EMBL" id="CAA2964145.1"/>
    </source>
</evidence>
<proteinExistence type="inferred from homology"/>
<reference evidence="2 3" key="1">
    <citation type="submission" date="2019-12" db="EMBL/GenBank/DDBJ databases">
        <authorList>
            <person name="Alioto T."/>
            <person name="Alioto T."/>
            <person name="Gomez Garrido J."/>
        </authorList>
    </citation>
    <scope>NUCLEOTIDE SEQUENCE [LARGE SCALE GENOMIC DNA]</scope>
</reference>
<evidence type="ECO:0000313" key="3">
    <source>
        <dbReference type="Proteomes" id="UP000594638"/>
    </source>
</evidence>